<name>A0AAV4UW99_CAEEX</name>
<reference evidence="1 2" key="1">
    <citation type="submission" date="2021-06" db="EMBL/GenBank/DDBJ databases">
        <title>Caerostris extrusa draft genome.</title>
        <authorList>
            <person name="Kono N."/>
            <person name="Arakawa K."/>
        </authorList>
    </citation>
    <scope>NUCLEOTIDE SEQUENCE [LARGE SCALE GENOMIC DNA]</scope>
</reference>
<sequence length="135" mass="15502">MDISSSSRDIMDTVDLDLTMPFYIVSSCFGYVLEDRWQWIFSCANLDNGSFSHFLTLKSLGIMFKKSPRERDFLPVSGSAVDRMRTHVVHSCRIQQLVCHIFCTFHSLPDLCSSIGYVIFCEDLGIQNQDYPEVK</sequence>
<gene>
    <name evidence="1" type="ORF">CEXT_319441</name>
</gene>
<evidence type="ECO:0000313" key="2">
    <source>
        <dbReference type="Proteomes" id="UP001054945"/>
    </source>
</evidence>
<accession>A0AAV4UW99</accession>
<comment type="caution">
    <text evidence="1">The sequence shown here is derived from an EMBL/GenBank/DDBJ whole genome shotgun (WGS) entry which is preliminary data.</text>
</comment>
<dbReference type="Proteomes" id="UP001054945">
    <property type="component" value="Unassembled WGS sequence"/>
</dbReference>
<protein>
    <submittedName>
        <fullName evidence="1">Uncharacterized protein</fullName>
    </submittedName>
</protein>
<proteinExistence type="predicted"/>
<organism evidence="1 2">
    <name type="scientific">Caerostris extrusa</name>
    <name type="common">Bark spider</name>
    <name type="synonym">Caerostris bankana</name>
    <dbReference type="NCBI Taxonomy" id="172846"/>
    <lineage>
        <taxon>Eukaryota</taxon>
        <taxon>Metazoa</taxon>
        <taxon>Ecdysozoa</taxon>
        <taxon>Arthropoda</taxon>
        <taxon>Chelicerata</taxon>
        <taxon>Arachnida</taxon>
        <taxon>Araneae</taxon>
        <taxon>Araneomorphae</taxon>
        <taxon>Entelegynae</taxon>
        <taxon>Araneoidea</taxon>
        <taxon>Araneidae</taxon>
        <taxon>Caerostris</taxon>
    </lineage>
</organism>
<evidence type="ECO:0000313" key="1">
    <source>
        <dbReference type="EMBL" id="GIY62049.1"/>
    </source>
</evidence>
<dbReference type="AlphaFoldDB" id="A0AAV4UW99"/>
<keyword evidence="2" id="KW-1185">Reference proteome</keyword>
<dbReference type="EMBL" id="BPLR01013569">
    <property type="protein sequence ID" value="GIY62049.1"/>
    <property type="molecule type" value="Genomic_DNA"/>
</dbReference>